<dbReference type="PROSITE" id="PS50302">
    <property type="entry name" value="PUM"/>
    <property type="match status" value="7"/>
</dbReference>
<dbReference type="InterPro" id="IPR011989">
    <property type="entry name" value="ARM-like"/>
</dbReference>
<dbReference type="InterPro" id="IPR033712">
    <property type="entry name" value="Pumilio_RNA-bd"/>
</dbReference>
<dbReference type="CDD" id="cd07920">
    <property type="entry name" value="Pumilio"/>
    <property type="match status" value="1"/>
</dbReference>
<feature type="region of interest" description="Disordered" evidence="5">
    <location>
        <begin position="622"/>
        <end position="643"/>
    </location>
</feature>
<feature type="compositionally biased region" description="Polar residues" evidence="5">
    <location>
        <begin position="1057"/>
        <end position="1070"/>
    </location>
</feature>
<feature type="region of interest" description="Disordered" evidence="5">
    <location>
        <begin position="1"/>
        <end position="51"/>
    </location>
</feature>
<feature type="repeat" description="Pumilio" evidence="3">
    <location>
        <begin position="838"/>
        <end position="873"/>
    </location>
</feature>
<feature type="compositionally biased region" description="Polar residues" evidence="5">
    <location>
        <begin position="172"/>
        <end position="189"/>
    </location>
</feature>
<comment type="caution">
    <text evidence="7">The sequence shown here is derived from an EMBL/GenBank/DDBJ whole genome shotgun (WGS) entry which is preliminary data.</text>
</comment>
<feature type="region of interest" description="Disordered" evidence="5">
    <location>
        <begin position="121"/>
        <end position="234"/>
    </location>
</feature>
<dbReference type="InterPro" id="IPR033133">
    <property type="entry name" value="PUM-HD"/>
</dbReference>
<evidence type="ECO:0000256" key="2">
    <source>
        <dbReference type="ARBA" id="ARBA00024893"/>
    </source>
</evidence>
<evidence type="ECO:0000256" key="1">
    <source>
        <dbReference type="ARBA" id="ARBA00022737"/>
    </source>
</evidence>
<protein>
    <submittedName>
        <fullName evidence="7">PUM-HD domain-containing protein</fullName>
    </submittedName>
</protein>
<organism evidence="7 8">
    <name type="scientific">Seiridium unicorne</name>
    <dbReference type="NCBI Taxonomy" id="138068"/>
    <lineage>
        <taxon>Eukaryota</taxon>
        <taxon>Fungi</taxon>
        <taxon>Dikarya</taxon>
        <taxon>Ascomycota</taxon>
        <taxon>Pezizomycotina</taxon>
        <taxon>Sordariomycetes</taxon>
        <taxon>Xylariomycetidae</taxon>
        <taxon>Amphisphaeriales</taxon>
        <taxon>Sporocadaceae</taxon>
        <taxon>Seiridium</taxon>
    </lineage>
</organism>
<evidence type="ECO:0000313" key="7">
    <source>
        <dbReference type="EMBL" id="KAK9414638.1"/>
    </source>
</evidence>
<sequence length="1137" mass="126245">MDDYRFRTQQSPRTEAPMNSLVSPPRNGNRLPQPDPRTTLPRRFTTDSGRVPTLSTLTSLQRPVEPQEYTTALNKKKQEYETLLEQKRRFEAEMRKFELQQRQDEAELRQMELDLTKNNVFGLTGHQSEPTTPPEYRETSNGFPTMFSRPNRYSLSSLNSPPGLFNNRPGRSGSQLQSPQSGILPSQSRAFAFDDHLPSRSVPGTRRNSDEDEKEEALRQDPTSHRSTNARGSMGNIQSACFTSRNINSIAWRTDPISDYMHLIEIPVLWLQRLPLRMKLSSECISFPRKAQATHSSHCTCLYPIFPFTAHGHLHPAKANKSWNQEQIFTLCWRLEFMGLVDLNDCDLRLNRYSLPVTRRGNPLYDNIDQTNAAGFLFRDDESTMEQQNYSGLDNTTGDEGFPKLIAQKGNPNRCADLLIFQLSTSSLAVDLTSFGAAGSEASNGWNKMTSLHRPQQSLSNLDAAQMSSADSVASGHGSTSSDANTIGARSGFRHSLDLTKQQGLDFSYMKEVTPETNNTIKSPPTSQALPPKLQTSFSANDIHATNKAANSINMANANAHAQQHFHNHNASIGRIPPGAIPKQHNRELSSDGHIPGMPQSATYPSISTALHANAPAFGPSGAISQAPAQNGSMVSSPSTSSGPGYPSYYGNANYNNPASPNGPNYNMGMLMQGMSNMNINGYPHQSYTGYAPMFQPAQPRDSQQRVIQARRAQDNEAMSRFNGAPLTNFHGSILELCKDQHGCRYLQKQLENRIPHEVHQIWQETNAHVVDLMMDPFGNYLCQKLLEYCTDDERTLLIRNAADSMTRIAFNQHGTRALQKMIEFVTLPEHVQIIIEALRYQVVELIKDLNGNHVIQKCLNKLSSEDNQFIFEAVGNNCIDVGTHRHGCCVLQRCIDHAAGDQKITLISQITENATRLVQDPFGNYVVQYIIDLNEPSFTEPLVIKFLGSIGRLSRHKFSSNVMEKCLRCSSDQSKDMMVQEILVPGEIDRLLRDNYGNYVVQTALEHCPLQTKIQLIETIRPIIPNVRGTPYARRIQAKIIAHDSGRGGSNNSSGQTTPSDATSGQISLRNAGMNGGNGAGALRGSIEYGNGMPRSRGQSTYQPGNSAPPQPPRLNQGYTYPGSNVQPGSAEGQFF</sequence>
<keyword evidence="1" id="KW-0677">Repeat</keyword>
<feature type="repeat" description="Pumilio" evidence="3">
    <location>
        <begin position="765"/>
        <end position="800"/>
    </location>
</feature>
<accession>A0ABR2UJ41</accession>
<feature type="compositionally biased region" description="Polar residues" evidence="5">
    <location>
        <begin position="151"/>
        <end position="160"/>
    </location>
</feature>
<feature type="repeat" description="Pumilio" evidence="3">
    <location>
        <begin position="910"/>
        <end position="946"/>
    </location>
</feature>
<feature type="compositionally biased region" description="Polar residues" evidence="5">
    <location>
        <begin position="1098"/>
        <end position="1107"/>
    </location>
</feature>
<dbReference type="InterPro" id="IPR016024">
    <property type="entry name" value="ARM-type_fold"/>
</dbReference>
<dbReference type="EMBL" id="JARVKF010000424">
    <property type="protein sequence ID" value="KAK9414638.1"/>
    <property type="molecule type" value="Genomic_DNA"/>
</dbReference>
<feature type="compositionally biased region" description="Low complexity" evidence="5">
    <location>
        <begin position="631"/>
        <end position="643"/>
    </location>
</feature>
<proteinExistence type="predicted"/>
<keyword evidence="8" id="KW-1185">Reference proteome</keyword>
<evidence type="ECO:0000259" key="6">
    <source>
        <dbReference type="PROSITE" id="PS50303"/>
    </source>
</evidence>
<evidence type="ECO:0000256" key="5">
    <source>
        <dbReference type="SAM" id="MobiDB-lite"/>
    </source>
</evidence>
<feature type="domain" description="PUM-HD" evidence="6">
    <location>
        <begin position="708"/>
        <end position="1045"/>
    </location>
</feature>
<evidence type="ECO:0000256" key="3">
    <source>
        <dbReference type="PROSITE-ProRule" id="PRU00317"/>
    </source>
</evidence>
<feature type="compositionally biased region" description="Polar residues" evidence="5">
    <location>
        <begin position="1118"/>
        <end position="1129"/>
    </location>
</feature>
<evidence type="ECO:0000313" key="8">
    <source>
        <dbReference type="Proteomes" id="UP001408356"/>
    </source>
</evidence>
<feature type="coiled-coil region" evidence="4">
    <location>
        <begin position="73"/>
        <end position="114"/>
    </location>
</feature>
<feature type="compositionally biased region" description="Polar residues" evidence="5">
    <location>
        <begin position="121"/>
        <end position="130"/>
    </location>
</feature>
<dbReference type="SMART" id="SM00025">
    <property type="entry name" value="Pumilio"/>
    <property type="match status" value="8"/>
</dbReference>
<dbReference type="PROSITE" id="PS50303">
    <property type="entry name" value="PUM_HD"/>
    <property type="match status" value="1"/>
</dbReference>
<keyword evidence="4" id="KW-0175">Coiled coil</keyword>
<dbReference type="Proteomes" id="UP001408356">
    <property type="component" value="Unassembled WGS sequence"/>
</dbReference>
<feature type="compositionally biased region" description="Polar residues" evidence="5">
    <location>
        <begin position="225"/>
        <end position="234"/>
    </location>
</feature>
<dbReference type="SUPFAM" id="SSF48371">
    <property type="entry name" value="ARM repeat"/>
    <property type="match status" value="1"/>
</dbReference>
<feature type="repeat" description="Pumilio" evidence="3">
    <location>
        <begin position="874"/>
        <end position="909"/>
    </location>
</feature>
<dbReference type="Gene3D" id="1.25.10.10">
    <property type="entry name" value="Leucine-rich Repeat Variant"/>
    <property type="match status" value="1"/>
</dbReference>
<dbReference type="PANTHER" id="PTHR12537">
    <property type="entry name" value="RNA BINDING PROTEIN PUMILIO-RELATED"/>
    <property type="match status" value="1"/>
</dbReference>
<dbReference type="PANTHER" id="PTHR12537:SF13">
    <property type="entry name" value="PUMILIO HOMOLOGY DOMAIN FAMILY MEMBER 4"/>
    <property type="match status" value="1"/>
</dbReference>
<gene>
    <name evidence="7" type="ORF">SUNI508_11076</name>
</gene>
<evidence type="ECO:0000256" key="4">
    <source>
        <dbReference type="SAM" id="Coils"/>
    </source>
</evidence>
<feature type="repeat" description="Pumilio" evidence="3">
    <location>
        <begin position="982"/>
        <end position="1019"/>
    </location>
</feature>
<feature type="region of interest" description="Disordered" evidence="5">
    <location>
        <begin position="462"/>
        <end position="484"/>
    </location>
</feature>
<comment type="function">
    <text evidence="2">RNA-binding nucleolar protein required for pre-rRNA processing. Involved in production of 18S rRNA and assembly of small ribosomal subunit.</text>
</comment>
<dbReference type="InterPro" id="IPR001313">
    <property type="entry name" value="Pumilio_RNA-bd_rpt"/>
</dbReference>
<feature type="repeat" description="Pumilio" evidence="3">
    <location>
        <begin position="801"/>
        <end position="837"/>
    </location>
</feature>
<feature type="region of interest" description="Disordered" evidence="5">
    <location>
        <begin position="578"/>
        <end position="604"/>
    </location>
</feature>
<reference evidence="7 8" key="1">
    <citation type="journal article" date="2024" name="J. Plant Pathol.">
        <title>Sequence and assembly of the genome of Seiridium unicorne, isolate CBS 538.82, causal agent of cypress canker disease.</title>
        <authorList>
            <person name="Scali E."/>
            <person name="Rocca G.D."/>
            <person name="Danti R."/>
            <person name="Garbelotto M."/>
            <person name="Barberini S."/>
            <person name="Baroncelli R."/>
            <person name="Emiliani G."/>
        </authorList>
    </citation>
    <scope>NUCLEOTIDE SEQUENCE [LARGE SCALE GENOMIC DNA]</scope>
    <source>
        <strain evidence="7 8">BM-138-508</strain>
    </source>
</reference>
<feature type="repeat" description="Pumilio" evidence="3">
    <location>
        <begin position="729"/>
        <end position="764"/>
    </location>
</feature>
<feature type="region of interest" description="Disordered" evidence="5">
    <location>
        <begin position="1043"/>
        <end position="1137"/>
    </location>
</feature>
<name>A0ABR2UJ41_9PEZI</name>
<dbReference type="Pfam" id="PF00806">
    <property type="entry name" value="PUF"/>
    <property type="match status" value="8"/>
</dbReference>